<name>A0ABV0QG39_9TELE</name>
<gene>
    <name evidence="1" type="ORF">XENOCAPTIV_003009</name>
</gene>
<protein>
    <submittedName>
        <fullName evidence="1">Uncharacterized protein</fullName>
    </submittedName>
</protein>
<dbReference type="Proteomes" id="UP001434883">
    <property type="component" value="Unassembled WGS sequence"/>
</dbReference>
<comment type="caution">
    <text evidence="1">The sequence shown here is derived from an EMBL/GenBank/DDBJ whole genome shotgun (WGS) entry which is preliminary data.</text>
</comment>
<accession>A0ABV0QG39</accession>
<dbReference type="EMBL" id="JAHRIN010009713">
    <property type="protein sequence ID" value="MEQ2194786.1"/>
    <property type="molecule type" value="Genomic_DNA"/>
</dbReference>
<evidence type="ECO:0000313" key="2">
    <source>
        <dbReference type="Proteomes" id="UP001434883"/>
    </source>
</evidence>
<keyword evidence="2" id="KW-1185">Reference proteome</keyword>
<reference evidence="1 2" key="1">
    <citation type="submission" date="2021-06" db="EMBL/GenBank/DDBJ databases">
        <authorList>
            <person name="Palmer J.M."/>
        </authorList>
    </citation>
    <scope>NUCLEOTIDE SEQUENCE [LARGE SCALE GENOMIC DNA]</scope>
    <source>
        <strain evidence="1 2">XC_2019</strain>
        <tissue evidence="1">Muscle</tissue>
    </source>
</reference>
<proteinExistence type="predicted"/>
<organism evidence="1 2">
    <name type="scientific">Xenoophorus captivus</name>
    <dbReference type="NCBI Taxonomy" id="1517983"/>
    <lineage>
        <taxon>Eukaryota</taxon>
        <taxon>Metazoa</taxon>
        <taxon>Chordata</taxon>
        <taxon>Craniata</taxon>
        <taxon>Vertebrata</taxon>
        <taxon>Euteleostomi</taxon>
        <taxon>Actinopterygii</taxon>
        <taxon>Neopterygii</taxon>
        <taxon>Teleostei</taxon>
        <taxon>Neoteleostei</taxon>
        <taxon>Acanthomorphata</taxon>
        <taxon>Ovalentaria</taxon>
        <taxon>Atherinomorphae</taxon>
        <taxon>Cyprinodontiformes</taxon>
        <taxon>Goodeidae</taxon>
        <taxon>Xenoophorus</taxon>
    </lineage>
</organism>
<sequence length="102" mass="11556">MQRTFFSRAFRGPHSNFCHFKICLLSNLREIFPQEEQEEAKQISLRSSNEVCKKLGDFSQLAGVKLGFVSHADQAQLLKKVYCRSTGELLLPPFVAVLGIII</sequence>
<evidence type="ECO:0000313" key="1">
    <source>
        <dbReference type="EMBL" id="MEQ2194786.1"/>
    </source>
</evidence>